<dbReference type="Gene3D" id="1.10.1740.10">
    <property type="match status" value="1"/>
</dbReference>
<name>A0A9X2FDI8_9BACT</name>
<dbReference type="Gene3D" id="1.10.10.10">
    <property type="entry name" value="Winged helix-like DNA-binding domain superfamily/Winged helix DNA-binding domain"/>
    <property type="match status" value="1"/>
</dbReference>
<dbReference type="SUPFAM" id="SSF88946">
    <property type="entry name" value="Sigma2 domain of RNA polymerase sigma factors"/>
    <property type="match status" value="1"/>
</dbReference>
<evidence type="ECO:0000256" key="3">
    <source>
        <dbReference type="ARBA" id="ARBA00023082"/>
    </source>
</evidence>
<dbReference type="InterPro" id="IPR014331">
    <property type="entry name" value="RNA_pol_sigma70_ECF_RHOBA"/>
</dbReference>
<accession>A0A9X2FDI8</accession>
<keyword evidence="3" id="KW-0731">Sigma factor</keyword>
<dbReference type="RefSeq" id="WP_252855200.1">
    <property type="nucleotide sequence ID" value="NZ_JAMXLR010000089.1"/>
</dbReference>
<dbReference type="EMBL" id="JAMXLR010000089">
    <property type="protein sequence ID" value="MCO6047087.1"/>
    <property type="molecule type" value="Genomic_DNA"/>
</dbReference>
<feature type="domain" description="RNA polymerase sigma-70 region 2" evidence="5">
    <location>
        <begin position="25"/>
        <end position="87"/>
    </location>
</feature>
<protein>
    <submittedName>
        <fullName evidence="6">Sigma-70 family RNA polymerase sigma factor</fullName>
    </submittedName>
</protein>
<evidence type="ECO:0000313" key="7">
    <source>
        <dbReference type="Proteomes" id="UP001155241"/>
    </source>
</evidence>
<sequence length="182" mass="20886">MNLDDQQDRPSGADEEFVQLLIAEQHRLQHYILTLLPNRDAADNVLQETNIALWRKASDFTPGTNFSAWSRKVAYWKVQSYLRDRQREKVVFSSAMVSQLASRENAFEKKADEKSALRHCLSKVSGANLRLLYERYTEGCSIQAISSKVGKKESAIKVQLMRLRRKLLDCIERKVAQKSPGN</sequence>
<comment type="similarity">
    <text evidence="1">Belongs to the sigma-70 factor family. ECF subfamily.</text>
</comment>
<dbReference type="InterPro" id="IPR013325">
    <property type="entry name" value="RNA_pol_sigma_r2"/>
</dbReference>
<dbReference type="GO" id="GO:0016987">
    <property type="term" value="F:sigma factor activity"/>
    <property type="evidence" value="ECO:0007669"/>
    <property type="project" value="UniProtKB-KW"/>
</dbReference>
<organism evidence="6 7">
    <name type="scientific">Aeoliella straminimaris</name>
    <dbReference type="NCBI Taxonomy" id="2954799"/>
    <lineage>
        <taxon>Bacteria</taxon>
        <taxon>Pseudomonadati</taxon>
        <taxon>Planctomycetota</taxon>
        <taxon>Planctomycetia</taxon>
        <taxon>Pirellulales</taxon>
        <taxon>Lacipirellulaceae</taxon>
        <taxon>Aeoliella</taxon>
    </lineage>
</organism>
<dbReference type="NCBIfam" id="TIGR02937">
    <property type="entry name" value="sigma70-ECF"/>
    <property type="match status" value="1"/>
</dbReference>
<keyword evidence="2" id="KW-0805">Transcription regulation</keyword>
<gene>
    <name evidence="6" type="ORF">NG895_24585</name>
</gene>
<dbReference type="PANTHER" id="PTHR43133">
    <property type="entry name" value="RNA POLYMERASE ECF-TYPE SIGMA FACTO"/>
    <property type="match status" value="1"/>
</dbReference>
<dbReference type="InterPro" id="IPR014284">
    <property type="entry name" value="RNA_pol_sigma-70_dom"/>
</dbReference>
<reference evidence="6" key="1">
    <citation type="submission" date="2022-06" db="EMBL/GenBank/DDBJ databases">
        <title>Aeoliella straminimaris, a novel planctomycete from sediments.</title>
        <authorList>
            <person name="Vitorino I.R."/>
            <person name="Lage O.M."/>
        </authorList>
    </citation>
    <scope>NUCLEOTIDE SEQUENCE</scope>
    <source>
        <strain evidence="6">ICT_H6.2</strain>
    </source>
</reference>
<dbReference type="InterPro" id="IPR013324">
    <property type="entry name" value="RNA_pol_sigma_r3/r4-like"/>
</dbReference>
<dbReference type="PANTHER" id="PTHR43133:SF51">
    <property type="entry name" value="RNA POLYMERASE SIGMA FACTOR"/>
    <property type="match status" value="1"/>
</dbReference>
<dbReference type="InterPro" id="IPR036388">
    <property type="entry name" value="WH-like_DNA-bd_sf"/>
</dbReference>
<comment type="caution">
    <text evidence="6">The sequence shown here is derived from an EMBL/GenBank/DDBJ whole genome shotgun (WGS) entry which is preliminary data.</text>
</comment>
<dbReference type="SUPFAM" id="SSF88659">
    <property type="entry name" value="Sigma3 and sigma4 domains of RNA polymerase sigma factors"/>
    <property type="match status" value="1"/>
</dbReference>
<evidence type="ECO:0000313" key="6">
    <source>
        <dbReference type="EMBL" id="MCO6047087.1"/>
    </source>
</evidence>
<dbReference type="Pfam" id="PF04542">
    <property type="entry name" value="Sigma70_r2"/>
    <property type="match status" value="1"/>
</dbReference>
<proteinExistence type="inferred from homology"/>
<keyword evidence="4" id="KW-0804">Transcription</keyword>
<keyword evidence="7" id="KW-1185">Reference proteome</keyword>
<dbReference type="InterPro" id="IPR007627">
    <property type="entry name" value="RNA_pol_sigma70_r2"/>
</dbReference>
<dbReference type="AlphaFoldDB" id="A0A9X2FDI8"/>
<evidence type="ECO:0000256" key="1">
    <source>
        <dbReference type="ARBA" id="ARBA00010641"/>
    </source>
</evidence>
<dbReference type="Proteomes" id="UP001155241">
    <property type="component" value="Unassembled WGS sequence"/>
</dbReference>
<evidence type="ECO:0000259" key="5">
    <source>
        <dbReference type="Pfam" id="PF04542"/>
    </source>
</evidence>
<evidence type="ECO:0000256" key="4">
    <source>
        <dbReference type="ARBA" id="ARBA00023163"/>
    </source>
</evidence>
<evidence type="ECO:0000256" key="2">
    <source>
        <dbReference type="ARBA" id="ARBA00023015"/>
    </source>
</evidence>
<dbReference type="NCBIfam" id="TIGR02989">
    <property type="entry name" value="Sig-70_gvs1"/>
    <property type="match status" value="1"/>
</dbReference>
<dbReference type="InterPro" id="IPR039425">
    <property type="entry name" value="RNA_pol_sigma-70-like"/>
</dbReference>
<dbReference type="GO" id="GO:0006352">
    <property type="term" value="P:DNA-templated transcription initiation"/>
    <property type="evidence" value="ECO:0007669"/>
    <property type="project" value="InterPro"/>
</dbReference>